<evidence type="ECO:0000313" key="8">
    <source>
        <dbReference type="Proteomes" id="UP001201812"/>
    </source>
</evidence>
<dbReference type="InterPro" id="IPR012677">
    <property type="entry name" value="Nucleotide-bd_a/b_plait_sf"/>
</dbReference>
<evidence type="ECO:0000256" key="1">
    <source>
        <dbReference type="ARBA" id="ARBA00001786"/>
    </source>
</evidence>
<evidence type="ECO:0000313" key="7">
    <source>
        <dbReference type="EMBL" id="KAI1729323.1"/>
    </source>
</evidence>
<dbReference type="Pfam" id="PF08952">
    <property type="entry name" value="DUF1866"/>
    <property type="match status" value="1"/>
</dbReference>
<evidence type="ECO:0000259" key="6">
    <source>
        <dbReference type="PROSITE" id="PS50275"/>
    </source>
</evidence>
<dbReference type="InterPro" id="IPR002013">
    <property type="entry name" value="SAC_dom"/>
</dbReference>
<accession>A0AAD4NH44</accession>
<comment type="catalytic activity">
    <reaction evidence="1">
        <text>a 1,2-diacyl-sn-glycero-3-phospho-(1D-myo-inositol-4,5-bisphosphate) + H2O = a 1,2-diacyl-sn-glycero-3-phospho-(1D-myo-inositol 4-phosphate) + phosphate</text>
        <dbReference type="Rhea" id="RHEA:22764"/>
        <dbReference type="ChEBI" id="CHEBI:15377"/>
        <dbReference type="ChEBI" id="CHEBI:43474"/>
        <dbReference type="ChEBI" id="CHEBI:58178"/>
        <dbReference type="ChEBI" id="CHEBI:58456"/>
        <dbReference type="EC" id="3.1.3.36"/>
    </reaction>
</comment>
<evidence type="ECO:0000256" key="4">
    <source>
        <dbReference type="ARBA" id="ARBA00013044"/>
    </source>
</evidence>
<reference evidence="7" key="1">
    <citation type="submission" date="2022-01" db="EMBL/GenBank/DDBJ databases">
        <title>Genome Sequence Resource for Two Populations of Ditylenchus destructor, the Migratory Endoparasitic Phytonematode.</title>
        <authorList>
            <person name="Zhang H."/>
            <person name="Lin R."/>
            <person name="Xie B."/>
        </authorList>
    </citation>
    <scope>NUCLEOTIDE SEQUENCE</scope>
    <source>
        <strain evidence="7">BazhouSP</strain>
    </source>
</reference>
<dbReference type="SUPFAM" id="SSF56219">
    <property type="entry name" value="DNase I-like"/>
    <property type="match status" value="1"/>
</dbReference>
<keyword evidence="5" id="KW-0378">Hydrolase</keyword>
<name>A0AAD4NH44_9BILA</name>
<dbReference type="AlphaFoldDB" id="A0AAD4NH44"/>
<dbReference type="PROSITE" id="PS50275">
    <property type="entry name" value="SAC"/>
    <property type="match status" value="1"/>
</dbReference>
<proteinExistence type="inferred from homology"/>
<evidence type="ECO:0000256" key="5">
    <source>
        <dbReference type="ARBA" id="ARBA00022801"/>
    </source>
</evidence>
<dbReference type="InterPro" id="IPR015047">
    <property type="entry name" value="SYNJ1/2_RRM"/>
</dbReference>
<dbReference type="Pfam" id="PF02383">
    <property type="entry name" value="Syja_N"/>
    <property type="match status" value="1"/>
</dbReference>
<comment type="similarity">
    <text evidence="3">In the central section; belongs to the inositol 1,4,5-trisphosphate 5-phosphatase family.</text>
</comment>
<gene>
    <name evidence="7" type="ORF">DdX_01556</name>
</gene>
<dbReference type="Proteomes" id="UP001201812">
    <property type="component" value="Unassembled WGS sequence"/>
</dbReference>
<feature type="domain" description="SAC" evidence="6">
    <location>
        <begin position="118"/>
        <end position="435"/>
    </location>
</feature>
<dbReference type="GO" id="GO:0098793">
    <property type="term" value="C:presynapse"/>
    <property type="evidence" value="ECO:0007669"/>
    <property type="project" value="GOC"/>
</dbReference>
<dbReference type="PANTHER" id="PTHR11200">
    <property type="entry name" value="INOSITOL 5-PHOSPHATASE"/>
    <property type="match status" value="1"/>
</dbReference>
<comment type="similarity">
    <text evidence="2">Belongs to the synaptojanin family.</text>
</comment>
<dbReference type="Pfam" id="PF22669">
    <property type="entry name" value="Exo_endo_phos2"/>
    <property type="match status" value="1"/>
</dbReference>
<dbReference type="InterPro" id="IPR046985">
    <property type="entry name" value="IP5"/>
</dbReference>
<dbReference type="SMART" id="SM00128">
    <property type="entry name" value="IPPc"/>
    <property type="match status" value="1"/>
</dbReference>
<dbReference type="GO" id="GO:0048488">
    <property type="term" value="P:synaptic vesicle endocytosis"/>
    <property type="evidence" value="ECO:0007669"/>
    <property type="project" value="TreeGrafter"/>
</dbReference>
<comment type="caution">
    <text evidence="7">The sequence shown here is derived from an EMBL/GenBank/DDBJ whole genome shotgun (WGS) entry which is preliminary data.</text>
</comment>
<evidence type="ECO:0000256" key="2">
    <source>
        <dbReference type="ARBA" id="ARBA00008943"/>
    </source>
</evidence>
<dbReference type="Gene3D" id="3.60.10.10">
    <property type="entry name" value="Endonuclease/exonuclease/phosphatase"/>
    <property type="match status" value="1"/>
</dbReference>
<dbReference type="EC" id="3.1.3.36" evidence="4"/>
<dbReference type="GO" id="GO:0046856">
    <property type="term" value="P:phosphatidylinositol dephosphorylation"/>
    <property type="evidence" value="ECO:0007669"/>
    <property type="project" value="InterPro"/>
</dbReference>
<dbReference type="InterPro" id="IPR000300">
    <property type="entry name" value="IPPc"/>
</dbReference>
<dbReference type="PANTHER" id="PTHR11200:SF257">
    <property type="entry name" value="PHOSPHOINOSITIDE 5-PHOSPHATASE"/>
    <property type="match status" value="1"/>
</dbReference>
<dbReference type="InterPro" id="IPR036691">
    <property type="entry name" value="Endo/exonu/phosph_ase_sf"/>
</dbReference>
<dbReference type="Gene3D" id="3.30.70.330">
    <property type="match status" value="1"/>
</dbReference>
<sequence>MSIRGFRIYGKTLPNNVFSILIESVHSESFLQIQAGALLALNKDVGNNLKASYTKFSDGYGLMGILRLFEGDSYLILITGVFSVGQLNNCDVYKITNVQFISLNREPTDILDPRIVDLQKLLSTGSFYFAYSSDRQNVFDLTLSSQKRHSTKVSDFRFYCFAFNRYGIDADDWLVQCMCGSVLIRTIYVGHRTAKVAIISRLSGDRVGTRFSVRGVNDDGNVANFVETEQLISFEDQESSFVQIRGSVPLFWEQPGINVGSHKVKLKPFEVSMPALERHYIQLKNYYGGVATVNLLGSKEGERLLSTAFQTALKTSSHSDVQMISFDYHAQMKQSKDSVKYLLKKIDSIIGDCQFFHLKGDTVFKYQKGVIRTNCLDCLDRTNCVQTLVGMETLVLQMALLGLDQIKANISTRFEEVFRDLWQKNGDQCSIVNAGTGALEGKSKLRDASRSIARTIQNNLMDSSKQESFDLLLLGCTFGNRIFDKASNLLPAKVIRECPTEVEAFVDREREMCKAETLTVFAGTWNVNGGKNMYNVAFRHEQSLESWIFPTYPYNSNESLDYDIIAIGLEEIVDLNAGNLVKASTTNQRVWRDGIKTAIDDFNKKTNNVKYAVLACEQLVGVCLIIYVKTHLLGKIRDLAIGEVKTGLGGATGNKGSVVVRMTIHSTSVCFVCSHFAAGQNEVVNRNDDFQTSLRKVRFPLGRTIGVHDIIFWLGDFNYRINLGGEEVKAAVRQQNFDYLVKFDQLNQQKEAGNVFSNFNEGPLNFAPTYKYDTFSDDYDTSEKCRSPAWTDRVLWCDQNGLVQLLHYGRSELKTSDHRPVYAIFRVDTLKVQIDKCEEMVSDVICSMGPPDSTILCSIEGYNDSFPTDCCSPIYAKLQQELGIPVLATKIEGQYLHIVLPSGVEALASLSMDQIMLENGRKLNVTLRSPNWAETYTEKLSILFKEAKEEKNELNGSADTWTAININLDDEEDEDISTTGRPIGDTTFHRNSFADFELLDKNW</sequence>
<evidence type="ECO:0000256" key="3">
    <source>
        <dbReference type="ARBA" id="ARBA00009678"/>
    </source>
</evidence>
<protein>
    <recommendedName>
        <fullName evidence="4">phosphoinositide 5-phosphatase</fullName>
        <ecNumber evidence="4">3.1.3.36</ecNumber>
    </recommendedName>
</protein>
<keyword evidence="8" id="KW-1185">Reference proteome</keyword>
<dbReference type="EMBL" id="JAKKPZ010000001">
    <property type="protein sequence ID" value="KAI1729323.1"/>
    <property type="molecule type" value="Genomic_DNA"/>
</dbReference>
<dbReference type="GO" id="GO:0004439">
    <property type="term" value="F:phosphatidylinositol-4,5-bisphosphate 5-phosphatase activity"/>
    <property type="evidence" value="ECO:0007669"/>
    <property type="project" value="UniProtKB-EC"/>
</dbReference>
<dbReference type="SMART" id="SM01165">
    <property type="entry name" value="DUF1866"/>
    <property type="match status" value="1"/>
</dbReference>
<organism evidence="7 8">
    <name type="scientific">Ditylenchus destructor</name>
    <dbReference type="NCBI Taxonomy" id="166010"/>
    <lineage>
        <taxon>Eukaryota</taxon>
        <taxon>Metazoa</taxon>
        <taxon>Ecdysozoa</taxon>
        <taxon>Nematoda</taxon>
        <taxon>Chromadorea</taxon>
        <taxon>Rhabditida</taxon>
        <taxon>Tylenchina</taxon>
        <taxon>Tylenchomorpha</taxon>
        <taxon>Sphaerularioidea</taxon>
        <taxon>Anguinidae</taxon>
        <taxon>Anguininae</taxon>
        <taxon>Ditylenchus</taxon>
    </lineage>
</organism>